<accession>A0A318J4U9</accession>
<dbReference type="PROSITE" id="PS50110">
    <property type="entry name" value="RESPONSE_REGULATORY"/>
    <property type="match status" value="1"/>
</dbReference>
<dbReference type="GO" id="GO:0000160">
    <property type="term" value="P:phosphorelay signal transduction system"/>
    <property type="evidence" value="ECO:0007669"/>
    <property type="project" value="InterPro"/>
</dbReference>
<dbReference type="Pfam" id="PF00072">
    <property type="entry name" value="Response_reg"/>
    <property type="match status" value="1"/>
</dbReference>
<dbReference type="InterPro" id="IPR001789">
    <property type="entry name" value="Sig_transdc_resp-reg_receiver"/>
</dbReference>
<organism evidence="4 5">
    <name type="scientific">Undibacterium pigrum</name>
    <dbReference type="NCBI Taxonomy" id="401470"/>
    <lineage>
        <taxon>Bacteria</taxon>
        <taxon>Pseudomonadati</taxon>
        <taxon>Pseudomonadota</taxon>
        <taxon>Betaproteobacteria</taxon>
        <taxon>Burkholderiales</taxon>
        <taxon>Oxalobacteraceae</taxon>
        <taxon>Undibacterium</taxon>
    </lineage>
</organism>
<dbReference type="SUPFAM" id="SSF52172">
    <property type="entry name" value="CheY-like"/>
    <property type="match status" value="1"/>
</dbReference>
<evidence type="ECO:0000313" key="5">
    <source>
        <dbReference type="Proteomes" id="UP000247792"/>
    </source>
</evidence>
<dbReference type="InterPro" id="IPR011006">
    <property type="entry name" value="CheY-like_superfamily"/>
</dbReference>
<evidence type="ECO:0000256" key="1">
    <source>
        <dbReference type="ARBA" id="ARBA00022553"/>
    </source>
</evidence>
<protein>
    <submittedName>
        <fullName evidence="4">Response regulator receiver domain-containing protein</fullName>
    </submittedName>
</protein>
<dbReference type="AlphaFoldDB" id="A0A318J4U9"/>
<gene>
    <name evidence="4" type="ORF">DFR42_105347</name>
</gene>
<feature type="modified residue" description="4-aspartylphosphate" evidence="2">
    <location>
        <position position="58"/>
    </location>
</feature>
<dbReference type="InterPro" id="IPR050595">
    <property type="entry name" value="Bact_response_regulator"/>
</dbReference>
<dbReference type="EMBL" id="QJKB01000005">
    <property type="protein sequence ID" value="PXX42684.1"/>
    <property type="molecule type" value="Genomic_DNA"/>
</dbReference>
<dbReference type="SMART" id="SM00448">
    <property type="entry name" value="REC"/>
    <property type="match status" value="1"/>
</dbReference>
<comment type="caution">
    <text evidence="4">The sequence shown here is derived from an EMBL/GenBank/DDBJ whole genome shotgun (WGS) entry which is preliminary data.</text>
</comment>
<evidence type="ECO:0000259" key="3">
    <source>
        <dbReference type="PROSITE" id="PS50110"/>
    </source>
</evidence>
<dbReference type="PANTHER" id="PTHR44591">
    <property type="entry name" value="STRESS RESPONSE REGULATOR PROTEIN 1"/>
    <property type="match status" value="1"/>
</dbReference>
<proteinExistence type="predicted"/>
<keyword evidence="5" id="KW-1185">Reference proteome</keyword>
<dbReference type="Proteomes" id="UP000247792">
    <property type="component" value="Unassembled WGS sequence"/>
</dbReference>
<dbReference type="Gene3D" id="3.40.50.2300">
    <property type="match status" value="1"/>
</dbReference>
<evidence type="ECO:0000313" key="4">
    <source>
        <dbReference type="EMBL" id="PXX42684.1"/>
    </source>
</evidence>
<keyword evidence="1 2" id="KW-0597">Phosphoprotein</keyword>
<feature type="domain" description="Response regulatory" evidence="3">
    <location>
        <begin position="9"/>
        <end position="123"/>
    </location>
</feature>
<evidence type="ECO:0000256" key="2">
    <source>
        <dbReference type="PROSITE-ProRule" id="PRU00169"/>
    </source>
</evidence>
<dbReference type="PANTHER" id="PTHR44591:SF3">
    <property type="entry name" value="RESPONSE REGULATORY DOMAIN-CONTAINING PROTEIN"/>
    <property type="match status" value="1"/>
</dbReference>
<sequence length="145" mass="16051">MLMENTSTWIAVIDDEEGIRRALLRLLRSAGLEAHAFISGKAFLDSLRTKRPACVLLDLNMQDMSGFAVIKTLEQIDHELPVLVLTGQDLSDKQKNAELAHAMSILQKPVNDQELFAALAATLVDQKNHVFDPNSNLVTSNQPET</sequence>
<reference evidence="4 5" key="1">
    <citation type="submission" date="2018-05" db="EMBL/GenBank/DDBJ databases">
        <title>Genomic Encyclopedia of Type Strains, Phase IV (KMG-IV): sequencing the most valuable type-strain genomes for metagenomic binning, comparative biology and taxonomic classification.</title>
        <authorList>
            <person name="Goeker M."/>
        </authorList>
    </citation>
    <scope>NUCLEOTIDE SEQUENCE [LARGE SCALE GENOMIC DNA]</scope>
    <source>
        <strain evidence="4 5">DSM 19792</strain>
    </source>
</reference>
<name>A0A318J4U9_9BURK</name>